<feature type="non-terminal residue" evidence="2">
    <location>
        <position position="1"/>
    </location>
</feature>
<comment type="caution">
    <text evidence="2">The sequence shown here is derived from an EMBL/GenBank/DDBJ whole genome shotgun (WGS) entry which is preliminary data.</text>
</comment>
<dbReference type="AlphaFoldDB" id="A0A0F9BV48"/>
<accession>A0A0F9BV48</accession>
<evidence type="ECO:0000256" key="1">
    <source>
        <dbReference type="SAM" id="MobiDB-lite"/>
    </source>
</evidence>
<gene>
    <name evidence="2" type="ORF">LCGC14_2481880</name>
</gene>
<evidence type="ECO:0000313" key="2">
    <source>
        <dbReference type="EMBL" id="KKL17802.1"/>
    </source>
</evidence>
<protein>
    <submittedName>
        <fullName evidence="2">Uncharacterized protein</fullName>
    </submittedName>
</protein>
<feature type="region of interest" description="Disordered" evidence="1">
    <location>
        <begin position="1"/>
        <end position="23"/>
    </location>
</feature>
<name>A0A0F9BV48_9ZZZZ</name>
<dbReference type="EMBL" id="LAZR01039114">
    <property type="protein sequence ID" value="KKL17802.1"/>
    <property type="molecule type" value="Genomic_DNA"/>
</dbReference>
<proteinExistence type="predicted"/>
<reference evidence="2" key="1">
    <citation type="journal article" date="2015" name="Nature">
        <title>Complex archaea that bridge the gap between prokaryotes and eukaryotes.</title>
        <authorList>
            <person name="Spang A."/>
            <person name="Saw J.H."/>
            <person name="Jorgensen S.L."/>
            <person name="Zaremba-Niedzwiedzka K."/>
            <person name="Martijn J."/>
            <person name="Lind A.E."/>
            <person name="van Eijk R."/>
            <person name="Schleper C."/>
            <person name="Guy L."/>
            <person name="Ettema T.J."/>
        </authorList>
    </citation>
    <scope>NUCLEOTIDE SEQUENCE</scope>
</reference>
<sequence>DLDSPAPSSAVPDSAVPDSAVPDSDLTVELEGRSLVCYVAENEA</sequence>
<organism evidence="2">
    <name type="scientific">marine sediment metagenome</name>
    <dbReference type="NCBI Taxonomy" id="412755"/>
    <lineage>
        <taxon>unclassified sequences</taxon>
        <taxon>metagenomes</taxon>
        <taxon>ecological metagenomes</taxon>
    </lineage>
</organism>